<protein>
    <submittedName>
        <fullName evidence="3">NAD-dependent epimerase/dehydratase</fullName>
    </submittedName>
</protein>
<name>A0A0G0DG44_9BACT</name>
<dbReference type="STRING" id="1618333.UR93_C0034G0008"/>
<feature type="domain" description="NAD-dependent epimerase/dehydratase" evidence="2">
    <location>
        <begin position="5"/>
        <end position="240"/>
    </location>
</feature>
<dbReference type="Proteomes" id="UP000034316">
    <property type="component" value="Unassembled WGS sequence"/>
</dbReference>
<evidence type="ECO:0000313" key="4">
    <source>
        <dbReference type="Proteomes" id="UP000034316"/>
    </source>
</evidence>
<dbReference type="Gene3D" id="3.40.50.720">
    <property type="entry name" value="NAD(P)-binding Rossmann-like Domain"/>
    <property type="match status" value="1"/>
</dbReference>
<dbReference type="InterPro" id="IPR036291">
    <property type="entry name" value="NAD(P)-bd_dom_sf"/>
</dbReference>
<dbReference type="Gene3D" id="3.90.25.10">
    <property type="entry name" value="UDP-galactose 4-epimerase, domain 1"/>
    <property type="match status" value="1"/>
</dbReference>
<evidence type="ECO:0000313" key="3">
    <source>
        <dbReference type="EMBL" id="KKP87731.1"/>
    </source>
</evidence>
<dbReference type="SUPFAM" id="SSF51735">
    <property type="entry name" value="NAD(P)-binding Rossmann-fold domains"/>
    <property type="match status" value="1"/>
</dbReference>
<dbReference type="InterPro" id="IPR001509">
    <property type="entry name" value="Epimerase_deHydtase"/>
</dbReference>
<comment type="caution">
    <text evidence="3">The sequence shown here is derived from an EMBL/GenBank/DDBJ whole genome shotgun (WGS) entry which is preliminary data.</text>
</comment>
<dbReference type="AlphaFoldDB" id="A0A0G0DG44"/>
<gene>
    <name evidence="3" type="ORF">UR93_C0034G0008</name>
</gene>
<comment type="similarity">
    <text evidence="1">Belongs to the NAD(P)-dependent epimerase/dehydratase family.</text>
</comment>
<dbReference type="EMBL" id="LBRB01000034">
    <property type="protein sequence ID" value="KKP87731.1"/>
    <property type="molecule type" value="Genomic_DNA"/>
</dbReference>
<reference evidence="3 4" key="1">
    <citation type="journal article" date="2015" name="Nature">
        <title>rRNA introns, odd ribosomes, and small enigmatic genomes across a large radiation of phyla.</title>
        <authorList>
            <person name="Brown C.T."/>
            <person name="Hug L.A."/>
            <person name="Thomas B.C."/>
            <person name="Sharon I."/>
            <person name="Castelle C.J."/>
            <person name="Singh A."/>
            <person name="Wilkins M.J."/>
            <person name="Williams K.H."/>
            <person name="Banfield J.F."/>
        </authorList>
    </citation>
    <scope>NUCLEOTIDE SEQUENCE [LARGE SCALE GENOMIC DNA]</scope>
</reference>
<evidence type="ECO:0000256" key="1">
    <source>
        <dbReference type="ARBA" id="ARBA00007637"/>
    </source>
</evidence>
<dbReference type="PATRIC" id="fig|1618333.3.peg.677"/>
<dbReference type="Pfam" id="PF01370">
    <property type="entry name" value="Epimerase"/>
    <property type="match status" value="1"/>
</dbReference>
<evidence type="ECO:0000259" key="2">
    <source>
        <dbReference type="Pfam" id="PF01370"/>
    </source>
</evidence>
<dbReference type="PANTHER" id="PTHR43000">
    <property type="entry name" value="DTDP-D-GLUCOSE 4,6-DEHYDRATASE-RELATED"/>
    <property type="match status" value="1"/>
</dbReference>
<accession>A0A0G0DG44</accession>
<organism evidence="3 4">
    <name type="scientific">Berkelbacteria bacterium GW2011_GWA2_35_9</name>
    <dbReference type="NCBI Taxonomy" id="1618333"/>
    <lineage>
        <taxon>Bacteria</taxon>
        <taxon>Candidatus Berkelbacteria</taxon>
    </lineage>
</organism>
<sequence length="308" mass="34427">MKHTLVTGGAGFIGSHIVEELVRRKQKVTVLDNLSTGYLKNIEKYKDKIKFIQGDITNKKDVEKAIKNVDFVLHLAASLSVVESVEKPEKYFKNNVSGTNNILQASLKFGVTKVVFSSSCSVYGTADKFPTPEDYQGVKLSPYAITKFTGEDLCRYYSAVFGIKTVVLRYFNVFGTRQDSSSSYAGVIPIFSKLMSQDKQPIIFGDGKQTRDFVSVKDVALANINACQIKNADGETINIGSGVETSVNDLYYKIAEILNYHNKPNYQKARAGEAQRALGNLNKMRNILQIKPRTIDQELRNTVNYYQP</sequence>
<proteinExistence type="inferred from homology"/>